<evidence type="ECO:0000313" key="2">
    <source>
        <dbReference type="Ensembl" id="ENSEASP00005009681.1"/>
    </source>
</evidence>
<dbReference type="PROSITE" id="PS50805">
    <property type="entry name" value="KRAB"/>
    <property type="match status" value="1"/>
</dbReference>
<feature type="domain" description="KRAB" evidence="1">
    <location>
        <begin position="1"/>
        <end position="65"/>
    </location>
</feature>
<dbReference type="GO" id="GO:0006355">
    <property type="term" value="P:regulation of DNA-templated transcription"/>
    <property type="evidence" value="ECO:0007669"/>
    <property type="project" value="InterPro"/>
</dbReference>
<dbReference type="Ensembl" id="ENSEAST00005010513.1">
    <property type="protein sequence ID" value="ENSEASP00005009681.1"/>
    <property type="gene ID" value="ENSEASG00005006878.1"/>
</dbReference>
<protein>
    <recommendedName>
        <fullName evidence="1">KRAB domain-containing protein</fullName>
    </recommendedName>
</protein>
<accession>A0A8C4LI67</accession>
<name>A0A8C4LI67_EQUAS</name>
<proteinExistence type="predicted"/>
<organism evidence="2">
    <name type="scientific">Equus asinus asinus</name>
    <dbReference type="NCBI Taxonomy" id="83772"/>
    <lineage>
        <taxon>Eukaryota</taxon>
        <taxon>Metazoa</taxon>
        <taxon>Chordata</taxon>
        <taxon>Craniata</taxon>
        <taxon>Vertebrata</taxon>
        <taxon>Euteleostomi</taxon>
        <taxon>Mammalia</taxon>
        <taxon>Eutheria</taxon>
        <taxon>Laurasiatheria</taxon>
        <taxon>Perissodactyla</taxon>
        <taxon>Equidae</taxon>
        <taxon>Equus</taxon>
    </lineage>
</organism>
<sequence length="125" mass="14705">MIPSLSSSRSFFLFQRPSSLGHLVQVLNYFTLTGYCVTKPEVIFRLEQGEEPWISEEEFPSQVFPEVWKSDHLKERSQENQSKRVWEVVFINNKKLTKEQGAWKSYYKPSNNKPQHLCPIGHFPT</sequence>
<dbReference type="InterPro" id="IPR001909">
    <property type="entry name" value="KRAB"/>
</dbReference>
<reference evidence="2" key="1">
    <citation type="submission" date="2023-03" db="UniProtKB">
        <authorList>
            <consortium name="Ensembl"/>
        </authorList>
    </citation>
    <scope>IDENTIFICATION</scope>
</reference>
<dbReference type="AlphaFoldDB" id="A0A8C4LI67"/>
<evidence type="ECO:0000259" key="1">
    <source>
        <dbReference type="PROSITE" id="PS50805"/>
    </source>
</evidence>